<comment type="caution">
    <text evidence="2">The sequence shown here is derived from an EMBL/GenBank/DDBJ whole genome shotgun (WGS) entry which is preliminary data.</text>
</comment>
<gene>
    <name evidence="2" type="ORF">DRW07_13025</name>
</gene>
<keyword evidence="1" id="KW-1133">Transmembrane helix</keyword>
<dbReference type="Proteomes" id="UP000275281">
    <property type="component" value="Unassembled WGS sequence"/>
</dbReference>
<keyword evidence="1" id="KW-0472">Membrane</keyword>
<dbReference type="InterPro" id="IPR001451">
    <property type="entry name" value="Hexapep"/>
</dbReference>
<dbReference type="SUPFAM" id="SSF51161">
    <property type="entry name" value="Trimeric LpxA-like enzymes"/>
    <property type="match status" value="1"/>
</dbReference>
<name>A0A3N5Z5T5_9ALTE</name>
<keyword evidence="2" id="KW-0808">Transferase</keyword>
<evidence type="ECO:0000313" key="3">
    <source>
        <dbReference type="Proteomes" id="UP000275281"/>
    </source>
</evidence>
<dbReference type="CDD" id="cd04647">
    <property type="entry name" value="LbH_MAT_like"/>
    <property type="match status" value="1"/>
</dbReference>
<dbReference type="GO" id="GO:0016746">
    <property type="term" value="F:acyltransferase activity"/>
    <property type="evidence" value="ECO:0007669"/>
    <property type="project" value="UniProtKB-KW"/>
</dbReference>
<sequence>MRHVIKQAVFLMFAILIFPITLLFFGISLFFAKDEVLSSFSQGLSLIPGKVGCFLRAGFYRFTLTHCHPNARISFLVLLSQHDTELHEGCYVGPQCNIGRCSIGKNTLLGSGVHIMSGKKQHNFSDSSKPIKEQGGVFEKVSIGENCWLGNGSLIMANIGDNSIVAAGSVVIEDVPPMSIVAGNPAKVVKTRLD</sequence>
<dbReference type="InterPro" id="IPR051159">
    <property type="entry name" value="Hexapeptide_acetyltransf"/>
</dbReference>
<protein>
    <submittedName>
        <fullName evidence="2">Acyltransferase</fullName>
    </submittedName>
</protein>
<dbReference type="RefSeq" id="WP_124028365.1">
    <property type="nucleotide sequence ID" value="NZ_JBHRSN010000007.1"/>
</dbReference>
<dbReference type="AlphaFoldDB" id="A0A3N5Z5T5"/>
<dbReference type="PANTHER" id="PTHR23416:SF78">
    <property type="entry name" value="LIPOPOLYSACCHARIDE BIOSYNTHESIS O-ACETYL TRANSFERASE WBBJ-RELATED"/>
    <property type="match status" value="1"/>
</dbReference>
<keyword evidence="1" id="KW-0812">Transmembrane</keyword>
<dbReference type="Pfam" id="PF14602">
    <property type="entry name" value="Hexapep_2"/>
    <property type="match status" value="1"/>
</dbReference>
<evidence type="ECO:0000313" key="2">
    <source>
        <dbReference type="EMBL" id="RPJ65734.1"/>
    </source>
</evidence>
<reference evidence="2 3" key="1">
    <citation type="submission" date="2018-11" db="EMBL/GenBank/DDBJ databases">
        <authorList>
            <person name="Ye M.-Q."/>
            <person name="Du Z.-J."/>
        </authorList>
    </citation>
    <scope>NUCLEOTIDE SEQUENCE [LARGE SCALE GENOMIC DNA]</scope>
    <source>
        <strain evidence="2 3">U0105</strain>
    </source>
</reference>
<feature type="transmembrane region" description="Helical" evidence="1">
    <location>
        <begin position="9"/>
        <end position="32"/>
    </location>
</feature>
<dbReference type="EMBL" id="RPOK01000004">
    <property type="protein sequence ID" value="RPJ65734.1"/>
    <property type="molecule type" value="Genomic_DNA"/>
</dbReference>
<evidence type="ECO:0000256" key="1">
    <source>
        <dbReference type="SAM" id="Phobius"/>
    </source>
</evidence>
<dbReference type="Gene3D" id="2.160.10.10">
    <property type="entry name" value="Hexapeptide repeat proteins"/>
    <property type="match status" value="1"/>
</dbReference>
<dbReference type="PANTHER" id="PTHR23416">
    <property type="entry name" value="SIALIC ACID SYNTHASE-RELATED"/>
    <property type="match status" value="1"/>
</dbReference>
<keyword evidence="3" id="KW-1185">Reference proteome</keyword>
<dbReference type="InterPro" id="IPR011004">
    <property type="entry name" value="Trimer_LpxA-like_sf"/>
</dbReference>
<accession>A0A3N5Z5T5</accession>
<organism evidence="2 3">
    <name type="scientific">Alteromonas sediminis</name>
    <dbReference type="NCBI Taxonomy" id="2259342"/>
    <lineage>
        <taxon>Bacteria</taxon>
        <taxon>Pseudomonadati</taxon>
        <taxon>Pseudomonadota</taxon>
        <taxon>Gammaproteobacteria</taxon>
        <taxon>Alteromonadales</taxon>
        <taxon>Alteromonadaceae</taxon>
        <taxon>Alteromonas/Salinimonas group</taxon>
        <taxon>Alteromonas</taxon>
    </lineage>
</organism>
<proteinExistence type="predicted"/>
<dbReference type="OrthoDB" id="9815592at2"/>
<keyword evidence="2" id="KW-0012">Acyltransferase</keyword>